<dbReference type="EMBL" id="LT965929">
    <property type="protein sequence ID" value="SOU42868.1"/>
    <property type="molecule type" value="Genomic_DNA"/>
</dbReference>
<dbReference type="Pfam" id="PF01979">
    <property type="entry name" value="Amidohydro_1"/>
    <property type="match status" value="1"/>
</dbReference>
<dbReference type="Gene3D" id="3.40.50.10910">
    <property type="entry name" value="Amidohydrolase"/>
    <property type="match status" value="1"/>
</dbReference>
<proteinExistence type="predicted"/>
<evidence type="ECO:0000313" key="4">
    <source>
        <dbReference type="EMBL" id="MBE0384485.1"/>
    </source>
</evidence>
<dbReference type="InterPro" id="IPR008979">
    <property type="entry name" value="Galactose-bd-like_sf"/>
</dbReference>
<keyword evidence="7" id="KW-1185">Reference proteome</keyword>
<dbReference type="InterPro" id="IPR006680">
    <property type="entry name" value="Amidohydro-rel"/>
</dbReference>
<dbReference type="InterPro" id="IPR011059">
    <property type="entry name" value="Metal-dep_hydrolase_composite"/>
</dbReference>
<dbReference type="InterPro" id="IPR051781">
    <property type="entry name" value="Metallo-dep_Hydrolase"/>
</dbReference>
<reference evidence="5 6" key="2">
    <citation type="submission" date="2017-11" db="EMBL/GenBank/DDBJ databases">
        <authorList>
            <person name="Han C.G."/>
        </authorList>
    </citation>
    <scope>NUCLEOTIDE SEQUENCE [LARGE SCALE GENOMIC DNA]</scope>
    <source>
        <strain evidence="6">ATCC 43555</strain>
        <strain evidence="5">ATCC43555</strain>
    </source>
</reference>
<dbReference type="PANTHER" id="PTHR43135">
    <property type="entry name" value="ALPHA-D-RIBOSE 1-METHYLPHOSPHONATE 5-TRIPHOSPHATE DIPHOSPHATASE"/>
    <property type="match status" value="1"/>
</dbReference>
<dbReference type="Proteomes" id="UP000615003">
    <property type="component" value="Unassembled WGS sequence"/>
</dbReference>
<keyword evidence="1" id="KW-0732">Signal</keyword>
<dbReference type="Proteomes" id="UP000238288">
    <property type="component" value="Chromosome PCAR9b"/>
</dbReference>
<evidence type="ECO:0000259" key="3">
    <source>
        <dbReference type="Pfam" id="PF08547"/>
    </source>
</evidence>
<dbReference type="PANTHER" id="PTHR43135:SF3">
    <property type="entry name" value="ALPHA-D-RIBOSE 1-METHYLPHOSPHONATE 5-TRIPHOSPHATE DIPHOSPHATASE"/>
    <property type="match status" value="1"/>
</dbReference>
<accession>A0A2K4XEV8</accession>
<dbReference type="AlphaFoldDB" id="A0A2K4XEV8"/>
<dbReference type="RefSeq" id="WP_104643964.1">
    <property type="nucleotide sequence ID" value="NZ_AQGW01000025.1"/>
</dbReference>
<name>A0A2K4XEV8_PSEVC</name>
<feature type="domain" description="Amidohydrolase-related" evidence="2">
    <location>
        <begin position="76"/>
        <end position="420"/>
    </location>
</feature>
<dbReference type="Pfam" id="PF08547">
    <property type="entry name" value="CIA30"/>
    <property type="match status" value="1"/>
</dbReference>
<reference evidence="4 7" key="1">
    <citation type="submission" date="2015-06" db="EMBL/GenBank/DDBJ databases">
        <title>Genome sequence of Pseudoalteromonas carrageenovora.</title>
        <authorList>
            <person name="Xie B.-B."/>
            <person name="Rong J.-C."/>
            <person name="Qin Q.-L."/>
            <person name="Zhang Y.-Z."/>
        </authorList>
    </citation>
    <scope>NUCLEOTIDE SEQUENCE [LARGE SCALE GENOMIC DNA]</scope>
    <source>
        <strain evidence="4 7">IAM 12662</strain>
    </source>
</reference>
<dbReference type="InterPro" id="IPR013857">
    <property type="entry name" value="NADH-UbQ_OxRdtase-assoc_prot30"/>
</dbReference>
<evidence type="ECO:0000259" key="2">
    <source>
        <dbReference type="Pfam" id="PF01979"/>
    </source>
</evidence>
<evidence type="ECO:0000313" key="7">
    <source>
        <dbReference type="Proteomes" id="UP000615003"/>
    </source>
</evidence>
<gene>
    <name evidence="5" type="ORF">PCAR9_B0396</name>
    <name evidence="4" type="ORF">PCARR_b0464</name>
</gene>
<dbReference type="Gene3D" id="2.60.120.430">
    <property type="entry name" value="Galactose-binding lectin"/>
    <property type="match status" value="1"/>
</dbReference>
<protein>
    <submittedName>
        <fullName evidence="5">Secreted metal-dependent hydrolase, amidohydrolase family protein</fullName>
    </submittedName>
</protein>
<evidence type="ECO:0000256" key="1">
    <source>
        <dbReference type="SAM" id="SignalP"/>
    </source>
</evidence>
<feature type="chain" id="PRO_5014464558" evidence="1">
    <location>
        <begin position="22"/>
        <end position="617"/>
    </location>
</feature>
<dbReference type="OrthoDB" id="6190564at2"/>
<dbReference type="Gene3D" id="1.20.58.520">
    <property type="entry name" value="Amidohydrolase"/>
    <property type="match status" value="1"/>
</dbReference>
<evidence type="ECO:0000313" key="5">
    <source>
        <dbReference type="EMBL" id="SOU42868.1"/>
    </source>
</evidence>
<keyword evidence="5" id="KW-0378">Hydrolase</keyword>
<sequence length="617" mass="67293">MNIITKTVIALSFASHFSAHAIDLRVDNIRLYQSSSQSFSAPSSLYIDEGKIVSITKATDPQQNADKTINANNQYAIPGLIDLHVHLGSSGSNFTEFQYLPVKSHFNSNLYLGVTNIVDLFSFEQTLNEAAQLKAAQLTPNLFYAGTLFTNPGGHGTQFGGQAYEIAKDEDIAALWQKHISTKPHVTKAVIETFGGIGKSLTDSQLAELGKRSKAANLPYFVHVSTLNDAKRAIKAGATALAHGINSEAIDDEFITLMKDHNVTYIPTLAVYHNHSDEKHNHTISSQSELLKTIPEKLQGCLFEKVPAPSKWKEHAWDERKTAYANIQKLHKANITIGTGSDAGNPYTLHGTGLHNELDALRKAGLTNGEIINAATVNGAKAINKAGSIGKLTKGFEASFVLLKQNPLSDINHIHTISQVYKTGLKVDRSALIAQNKAITPQGPTCNEEVKSSQALHSIDDFTGDTPWQAMSDSVMGGQSVATLTTHKNSLTIDTTITKPTSFGAWAGAEIKFSSPADASAFKGIRLTYKGSTTPFAMSVYHSDVKDWDHFSVLLKPRDEWTTLDIPFTTFKQFGFGSPVTWSATELTGVNLMWRKMPGASNEPLKNTLQINKLTYF</sequence>
<dbReference type="GeneID" id="93665576"/>
<dbReference type="EMBL" id="AQGW01000025">
    <property type="protein sequence ID" value="MBE0384485.1"/>
    <property type="molecule type" value="Genomic_DNA"/>
</dbReference>
<dbReference type="GO" id="GO:0016810">
    <property type="term" value="F:hydrolase activity, acting on carbon-nitrogen (but not peptide) bonds"/>
    <property type="evidence" value="ECO:0007669"/>
    <property type="project" value="InterPro"/>
</dbReference>
<dbReference type="InterPro" id="IPR032466">
    <property type="entry name" value="Metal_Hydrolase"/>
</dbReference>
<dbReference type="Gene3D" id="2.30.40.10">
    <property type="entry name" value="Urease, subunit C, domain 1"/>
    <property type="match status" value="1"/>
</dbReference>
<feature type="signal peptide" evidence="1">
    <location>
        <begin position="1"/>
        <end position="21"/>
    </location>
</feature>
<organism evidence="5 6">
    <name type="scientific">Pseudoalteromonas carrageenovora IAM 12662</name>
    <dbReference type="NCBI Taxonomy" id="1314868"/>
    <lineage>
        <taxon>Bacteria</taxon>
        <taxon>Pseudomonadati</taxon>
        <taxon>Pseudomonadota</taxon>
        <taxon>Gammaproteobacteria</taxon>
        <taxon>Alteromonadales</taxon>
        <taxon>Pseudoalteromonadaceae</taxon>
        <taxon>Pseudoalteromonas</taxon>
    </lineage>
</organism>
<feature type="domain" description="NADH:ubiquinone oxidoreductase intermediate-associated protein 30" evidence="3">
    <location>
        <begin position="467"/>
        <end position="581"/>
    </location>
</feature>
<dbReference type="Gene3D" id="3.30.110.90">
    <property type="entry name" value="Amidohydrolase"/>
    <property type="match status" value="1"/>
</dbReference>
<dbReference type="SUPFAM" id="SSF51556">
    <property type="entry name" value="Metallo-dependent hydrolases"/>
    <property type="match status" value="1"/>
</dbReference>
<dbReference type="SUPFAM" id="SSF49785">
    <property type="entry name" value="Galactose-binding domain-like"/>
    <property type="match status" value="1"/>
</dbReference>
<evidence type="ECO:0000313" key="6">
    <source>
        <dbReference type="Proteomes" id="UP000238288"/>
    </source>
</evidence>
<dbReference type="SUPFAM" id="SSF51338">
    <property type="entry name" value="Composite domain of metallo-dependent hydrolases"/>
    <property type="match status" value="1"/>
</dbReference>